<feature type="active site" description="Charge relay system" evidence="5">
    <location>
        <position position="176"/>
    </location>
</feature>
<evidence type="ECO:0000313" key="9">
    <source>
        <dbReference type="Proteomes" id="UP000218432"/>
    </source>
</evidence>
<sequence length="472" mass="48363">MSAPAPWLPHGAGYAVPGALLVKLRVGEAPPAVPARLDVMRRLGTPAQGLDGGPIDRLLRHHGGAARVTRVYSAAQSVHRPGARHLGYDDVEHALGMAATFLVEVDRTTPIGTLVDALRQLPAVEHACPHWIATAPFELPAAADLDDAWAPRVRVNGPDALAYETGDPAIVVAIVDTGIAPVHPEFVDRWRAGFDTVQLKGTDLAAGVTLLGDHARFDRRPYDPFVGHGMGCAGIIGASGACLPPGLAGAASLLPIRVLGAARLPGRPDPVGMGALADIDCGMKIAVDLGAKVINMSFGTPDSALANGGAKPHEDVVRYALAHGCVLVAASGNSGRDEAFWPAAFDGVIAVGAVDASGRPAHFTTSGAHVALCAPGERIVTAALRGYQCATGTSFAAPFVAGAAALLVSRAERRASPIDGATLRALLVESASPFPGGSAPGYGSGVLDVRAALAALDRRIDREEDDADADDG</sequence>
<evidence type="ECO:0000256" key="5">
    <source>
        <dbReference type="PROSITE-ProRule" id="PRU01240"/>
    </source>
</evidence>
<dbReference type="InterPro" id="IPR050131">
    <property type="entry name" value="Peptidase_S8_subtilisin-like"/>
</dbReference>
<comment type="similarity">
    <text evidence="1 5 6">Belongs to the peptidase S8 family.</text>
</comment>
<dbReference type="InterPro" id="IPR023827">
    <property type="entry name" value="Peptidase_S8_Asp-AS"/>
</dbReference>
<dbReference type="EMBL" id="AP018111">
    <property type="protein sequence ID" value="BAX57695.1"/>
    <property type="molecule type" value="Genomic_DNA"/>
</dbReference>
<dbReference type="Proteomes" id="UP000218432">
    <property type="component" value="Chromosome 1"/>
</dbReference>
<keyword evidence="3 5" id="KW-0378">Hydrolase</keyword>
<dbReference type="GO" id="GO:0004252">
    <property type="term" value="F:serine-type endopeptidase activity"/>
    <property type="evidence" value="ECO:0007669"/>
    <property type="project" value="UniProtKB-UniRule"/>
</dbReference>
<reference evidence="8 9" key="1">
    <citation type="journal article" date="2017" name="Genome Announc.">
        <title>Complete Genome Sequence of Burkholderia stabilis FERMP-21014.</title>
        <authorList>
            <person name="Konishi K."/>
            <person name="Kumagai T."/>
            <person name="Sakasegawa S."/>
            <person name="Tamura T."/>
        </authorList>
    </citation>
    <scope>NUCLEOTIDE SEQUENCE [LARGE SCALE GENOMIC DNA]</scope>
    <source>
        <strain evidence="8 9">FERMP-21014</strain>
    </source>
</reference>
<evidence type="ECO:0000256" key="1">
    <source>
        <dbReference type="ARBA" id="ARBA00011073"/>
    </source>
</evidence>
<evidence type="ECO:0000256" key="2">
    <source>
        <dbReference type="ARBA" id="ARBA00022670"/>
    </source>
</evidence>
<keyword evidence="2 5" id="KW-0645">Protease</keyword>
<dbReference type="PROSITE" id="PS00136">
    <property type="entry name" value="SUBTILASE_ASP"/>
    <property type="match status" value="1"/>
</dbReference>
<dbReference type="GO" id="GO:0006508">
    <property type="term" value="P:proteolysis"/>
    <property type="evidence" value="ECO:0007669"/>
    <property type="project" value="UniProtKB-KW"/>
</dbReference>
<dbReference type="Gene3D" id="3.40.50.200">
    <property type="entry name" value="Peptidase S8/S53 domain"/>
    <property type="match status" value="1"/>
</dbReference>
<dbReference type="Pfam" id="PF00082">
    <property type="entry name" value="Peptidase_S8"/>
    <property type="match status" value="1"/>
</dbReference>
<dbReference type="InterPro" id="IPR000209">
    <property type="entry name" value="Peptidase_S8/S53_dom"/>
</dbReference>
<dbReference type="SUPFAM" id="SSF52743">
    <property type="entry name" value="Subtilisin-like"/>
    <property type="match status" value="1"/>
</dbReference>
<feature type="active site" description="Charge relay system" evidence="5">
    <location>
        <position position="228"/>
    </location>
</feature>
<dbReference type="InterPro" id="IPR023828">
    <property type="entry name" value="Peptidase_S8_Ser-AS"/>
</dbReference>
<dbReference type="PROSITE" id="PS51892">
    <property type="entry name" value="SUBTILASE"/>
    <property type="match status" value="1"/>
</dbReference>
<dbReference type="AlphaFoldDB" id="A0A1Y1BD39"/>
<evidence type="ECO:0000313" key="8">
    <source>
        <dbReference type="EMBL" id="BAX57695.1"/>
    </source>
</evidence>
<dbReference type="PANTHER" id="PTHR43806">
    <property type="entry name" value="PEPTIDASE S8"/>
    <property type="match status" value="1"/>
</dbReference>
<evidence type="ECO:0000256" key="3">
    <source>
        <dbReference type="ARBA" id="ARBA00022801"/>
    </source>
</evidence>
<name>A0A1Y1BD39_9BURK</name>
<dbReference type="PRINTS" id="PR00723">
    <property type="entry name" value="SUBTILISIN"/>
</dbReference>
<dbReference type="InterPro" id="IPR036852">
    <property type="entry name" value="Peptidase_S8/S53_dom_sf"/>
</dbReference>
<proteinExistence type="inferred from homology"/>
<accession>A0A1Y1BD39</accession>
<feature type="domain" description="Peptidase S8/S53" evidence="7">
    <location>
        <begin position="169"/>
        <end position="445"/>
    </location>
</feature>
<evidence type="ECO:0000256" key="6">
    <source>
        <dbReference type="RuleBase" id="RU003355"/>
    </source>
</evidence>
<evidence type="ECO:0000256" key="4">
    <source>
        <dbReference type="ARBA" id="ARBA00022825"/>
    </source>
</evidence>
<dbReference type="RefSeq" id="WP_096470985.1">
    <property type="nucleotide sequence ID" value="NZ_AP018111.1"/>
</dbReference>
<feature type="active site" description="Charge relay system" evidence="5">
    <location>
        <position position="394"/>
    </location>
</feature>
<gene>
    <name evidence="8" type="ORF">BSFP_004880</name>
</gene>
<organism evidence="8 9">
    <name type="scientific">Burkholderia stabilis</name>
    <dbReference type="NCBI Taxonomy" id="95485"/>
    <lineage>
        <taxon>Bacteria</taxon>
        <taxon>Pseudomonadati</taxon>
        <taxon>Pseudomonadota</taxon>
        <taxon>Betaproteobacteria</taxon>
        <taxon>Burkholderiales</taxon>
        <taxon>Burkholderiaceae</taxon>
        <taxon>Burkholderia</taxon>
        <taxon>Burkholderia cepacia complex</taxon>
    </lineage>
</organism>
<dbReference type="PROSITE" id="PS00138">
    <property type="entry name" value="SUBTILASE_SER"/>
    <property type="match status" value="1"/>
</dbReference>
<protein>
    <recommendedName>
        <fullName evidence="7">Peptidase S8/S53 domain-containing protein</fullName>
    </recommendedName>
</protein>
<dbReference type="PANTHER" id="PTHR43806:SF11">
    <property type="entry name" value="CEREVISIN-RELATED"/>
    <property type="match status" value="1"/>
</dbReference>
<evidence type="ECO:0000259" key="7">
    <source>
        <dbReference type="Pfam" id="PF00082"/>
    </source>
</evidence>
<keyword evidence="4 5" id="KW-0720">Serine protease</keyword>
<dbReference type="InterPro" id="IPR015500">
    <property type="entry name" value="Peptidase_S8_subtilisin-rel"/>
</dbReference>